<feature type="active site" evidence="1">
    <location>
        <position position="134"/>
    </location>
</feature>
<dbReference type="InterPro" id="IPR040198">
    <property type="entry name" value="Fido_containing"/>
</dbReference>
<evidence type="ECO:0000256" key="1">
    <source>
        <dbReference type="PIRSR" id="PIRSR640198-1"/>
    </source>
</evidence>
<dbReference type="PANTHER" id="PTHR13504">
    <property type="entry name" value="FIDO DOMAIN-CONTAINING PROTEIN DDB_G0283145"/>
    <property type="match status" value="1"/>
</dbReference>
<protein>
    <submittedName>
        <fullName evidence="3">Mobile mystery protein B</fullName>
    </submittedName>
</protein>
<evidence type="ECO:0000313" key="3">
    <source>
        <dbReference type="EMBL" id="NZA25479.1"/>
    </source>
</evidence>
<dbReference type="Proteomes" id="UP000578091">
    <property type="component" value="Unassembled WGS sequence"/>
</dbReference>
<dbReference type="PROSITE" id="PS51459">
    <property type="entry name" value="FIDO"/>
    <property type="match status" value="1"/>
</dbReference>
<dbReference type="Pfam" id="PF02661">
    <property type="entry name" value="Fic"/>
    <property type="match status" value="1"/>
</dbReference>
<accession>A0A853J9X5</accession>
<dbReference type="InterPro" id="IPR036597">
    <property type="entry name" value="Fido-like_dom_sf"/>
</dbReference>
<dbReference type="EMBL" id="JACCKA010000027">
    <property type="protein sequence ID" value="NZA25479.1"/>
    <property type="molecule type" value="Genomic_DNA"/>
</dbReference>
<dbReference type="SUPFAM" id="SSF140931">
    <property type="entry name" value="Fic-like"/>
    <property type="match status" value="1"/>
</dbReference>
<evidence type="ECO:0000313" key="4">
    <source>
        <dbReference type="Proteomes" id="UP000578091"/>
    </source>
</evidence>
<feature type="domain" description="Fido" evidence="2">
    <location>
        <begin position="60"/>
        <end position="196"/>
    </location>
</feature>
<organism evidence="3 4">
    <name type="scientific">Luteimonas salinisoli</name>
    <dbReference type="NCBI Taxonomy" id="2752307"/>
    <lineage>
        <taxon>Bacteria</taxon>
        <taxon>Pseudomonadati</taxon>
        <taxon>Pseudomonadota</taxon>
        <taxon>Gammaproteobacteria</taxon>
        <taxon>Lysobacterales</taxon>
        <taxon>Lysobacteraceae</taxon>
        <taxon>Luteimonas</taxon>
    </lineage>
</organism>
<comment type="caution">
    <text evidence="3">The sequence shown here is derived from an EMBL/GenBank/DDBJ whole genome shotgun (WGS) entry which is preliminary data.</text>
</comment>
<reference evidence="3 4" key="1">
    <citation type="submission" date="2020-07" db="EMBL/GenBank/DDBJ databases">
        <title>Luteimonas sp. SJ-92.</title>
        <authorList>
            <person name="Huang X.-X."/>
            <person name="Xu L."/>
            <person name="Sun J.-Q."/>
        </authorList>
    </citation>
    <scope>NUCLEOTIDE SEQUENCE [LARGE SCALE GENOMIC DNA]</scope>
    <source>
        <strain evidence="3 4">SJ-92</strain>
    </source>
</reference>
<dbReference type="InterPro" id="IPR013436">
    <property type="entry name" value="Mobile_mystery_prot_B"/>
</dbReference>
<proteinExistence type="predicted"/>
<gene>
    <name evidence="3" type="ORF">H0E84_03710</name>
</gene>
<evidence type="ECO:0000259" key="2">
    <source>
        <dbReference type="PROSITE" id="PS51459"/>
    </source>
</evidence>
<dbReference type="NCBIfam" id="TIGR02613">
    <property type="entry name" value="mob_myst_B"/>
    <property type="match status" value="1"/>
</dbReference>
<dbReference type="AlphaFoldDB" id="A0A853J9X5"/>
<keyword evidence="4" id="KW-1185">Reference proteome</keyword>
<dbReference type="Gene3D" id="1.10.3290.10">
    <property type="entry name" value="Fido-like domain"/>
    <property type="match status" value="1"/>
</dbReference>
<dbReference type="InterPro" id="IPR003812">
    <property type="entry name" value="Fido"/>
</dbReference>
<sequence length="196" mass="21558">MRSWMDPEEDGQTPLDPDETQGLKLAFVATRADLNSAEATNIIAGMQWAEAQIRSGAEVASEAFLRALHARLFGQVWAWAGKYRTTERNIGIDPARIAVAVRQLFDEVAGWQEYGSYPLDEQAARLHHRLTLIHPFPNGNGRTSRAMADLFLRARGAPAPTWGGSLPAADARARYLAAVRAADGHDLAPLLDFIRL</sequence>
<name>A0A853J9X5_9GAMM</name>
<dbReference type="PANTHER" id="PTHR13504:SF39">
    <property type="entry name" value="CELL FILAMENTATION PROTEIN"/>
    <property type="match status" value="1"/>
</dbReference>